<dbReference type="EMBL" id="HBGS01002265">
    <property type="protein sequence ID" value="CAD9371319.1"/>
    <property type="molecule type" value="Transcribed_RNA"/>
</dbReference>
<organism evidence="2">
    <name type="scientific">Octactis speculum</name>
    <dbReference type="NCBI Taxonomy" id="3111310"/>
    <lineage>
        <taxon>Eukaryota</taxon>
        <taxon>Sar</taxon>
        <taxon>Stramenopiles</taxon>
        <taxon>Ochrophyta</taxon>
        <taxon>Dictyochophyceae</taxon>
        <taxon>Dictyochales</taxon>
        <taxon>Dictyochaceae</taxon>
        <taxon>Octactis</taxon>
    </lineage>
</organism>
<evidence type="ECO:0000256" key="1">
    <source>
        <dbReference type="SAM" id="MobiDB-lite"/>
    </source>
</evidence>
<feature type="region of interest" description="Disordered" evidence="1">
    <location>
        <begin position="1"/>
        <end position="27"/>
    </location>
</feature>
<proteinExistence type="predicted"/>
<protein>
    <submittedName>
        <fullName evidence="2">Uncharacterized protein</fullName>
    </submittedName>
</protein>
<evidence type="ECO:0000313" key="2">
    <source>
        <dbReference type="EMBL" id="CAD9371319.1"/>
    </source>
</evidence>
<gene>
    <name evidence="2" type="ORF">DSPE1174_LOCUS1176</name>
</gene>
<feature type="compositionally biased region" description="Low complexity" evidence="1">
    <location>
        <begin position="1"/>
        <end position="16"/>
    </location>
</feature>
<sequence>MEENQSNQSNQTTHQTPLSESSVQVDKKRPKLVDGRCETCSGVTLYIESMKDIIGRRPVCLGIKEPHSTLPRPYTLPEEIESLAVEQSGIPAKIEPQFQVTFASFGYSIFTAKMIREGSLPLCLGGFIFARGGPHREGQASMQQTAFKGLETASTKMAKFWDGQWENYPERYAQFCKKMGNSMVKTVVNTTKFGGRIVMFWASKT</sequence>
<dbReference type="AlphaFoldDB" id="A0A7S2ALF8"/>
<name>A0A7S2ALF8_9STRA</name>
<reference evidence="2" key="1">
    <citation type="submission" date="2021-01" db="EMBL/GenBank/DDBJ databases">
        <authorList>
            <person name="Corre E."/>
            <person name="Pelletier E."/>
            <person name="Niang G."/>
            <person name="Scheremetjew M."/>
            <person name="Finn R."/>
            <person name="Kale V."/>
            <person name="Holt S."/>
            <person name="Cochrane G."/>
            <person name="Meng A."/>
            <person name="Brown T."/>
            <person name="Cohen L."/>
        </authorList>
    </citation>
    <scope>NUCLEOTIDE SEQUENCE</scope>
    <source>
        <strain evidence="2">CCMP1381</strain>
    </source>
</reference>
<accession>A0A7S2ALF8</accession>